<dbReference type="AlphaFoldDB" id="A0A846QGX3"/>
<accession>A0A846QGX3</accession>
<gene>
    <name evidence="1" type="ORF">GGQ74_000010</name>
</gene>
<keyword evidence="2" id="KW-1185">Reference proteome</keyword>
<reference evidence="1 2" key="1">
    <citation type="submission" date="2020-03" db="EMBL/GenBank/DDBJ databases">
        <title>Genomic Encyclopedia of Type Strains, Phase IV (KMG-IV): sequencing the most valuable type-strain genomes for metagenomic binning, comparative biology and taxonomic classification.</title>
        <authorList>
            <person name="Goeker M."/>
        </authorList>
    </citation>
    <scope>NUCLEOTIDE SEQUENCE [LARGE SCALE GENOMIC DNA]</scope>
    <source>
        <strain evidence="1 2">DSM 24233</strain>
    </source>
</reference>
<evidence type="ECO:0000313" key="1">
    <source>
        <dbReference type="EMBL" id="NJB66370.1"/>
    </source>
</evidence>
<name>A0A846QGX3_9BACT</name>
<dbReference type="RefSeq" id="WP_167939513.1">
    <property type="nucleotide sequence ID" value="NZ_JAATJA010000001.1"/>
</dbReference>
<proteinExistence type="predicted"/>
<evidence type="ECO:0000313" key="2">
    <source>
        <dbReference type="Proteomes" id="UP000580856"/>
    </source>
</evidence>
<sequence>MESTSEERMDERDDQAEGRLVARAKREVVWDERRSTVFRYGLHRGSDGAFVLHLDSYEMIRGKSFRLQFRSEDDVRDYLRGDGGEDVLVQLFGEEETGG</sequence>
<comment type="caution">
    <text evidence="1">The sequence shown here is derived from an EMBL/GenBank/DDBJ whole genome shotgun (WGS) entry which is preliminary data.</text>
</comment>
<organism evidence="1 2">
    <name type="scientific">Desulfobaculum xiamenense</name>
    <dbReference type="NCBI Taxonomy" id="995050"/>
    <lineage>
        <taxon>Bacteria</taxon>
        <taxon>Pseudomonadati</taxon>
        <taxon>Thermodesulfobacteriota</taxon>
        <taxon>Desulfovibrionia</taxon>
        <taxon>Desulfovibrionales</taxon>
        <taxon>Desulfovibrionaceae</taxon>
        <taxon>Desulfobaculum</taxon>
    </lineage>
</organism>
<dbReference type="Proteomes" id="UP000580856">
    <property type="component" value="Unassembled WGS sequence"/>
</dbReference>
<protein>
    <submittedName>
        <fullName evidence="1">Uncharacterized protein</fullName>
    </submittedName>
</protein>
<dbReference type="EMBL" id="JAATJA010000001">
    <property type="protein sequence ID" value="NJB66370.1"/>
    <property type="molecule type" value="Genomic_DNA"/>
</dbReference>